<dbReference type="InterPro" id="IPR018356">
    <property type="entry name" value="Tscrpt_reg_HTH_DeoR_CS"/>
</dbReference>
<dbReference type="InterPro" id="IPR014036">
    <property type="entry name" value="DeoR-like_C"/>
</dbReference>
<dbReference type="PANTHER" id="PTHR30363:SF58">
    <property type="entry name" value="REGULATORY PROTEIN, DEOR FAMILY"/>
    <property type="match status" value="1"/>
</dbReference>
<protein>
    <submittedName>
        <fullName evidence="5">Transcriptional regulator, DeoR family</fullName>
    </submittedName>
</protein>
<proteinExistence type="predicted"/>
<dbReference type="Pfam" id="PF00455">
    <property type="entry name" value="DeoRC"/>
    <property type="match status" value="1"/>
</dbReference>
<name>A0A1I5H5V5_9HYPH</name>
<evidence type="ECO:0000313" key="6">
    <source>
        <dbReference type="Proteomes" id="UP000199236"/>
    </source>
</evidence>
<keyword evidence="3" id="KW-0804">Transcription</keyword>
<dbReference type="SMART" id="SM01134">
    <property type="entry name" value="DeoRC"/>
    <property type="match status" value="1"/>
</dbReference>
<dbReference type="Gene3D" id="1.10.10.10">
    <property type="entry name" value="Winged helix-like DNA-binding domain superfamily/Winged helix DNA-binding domain"/>
    <property type="match status" value="1"/>
</dbReference>
<dbReference type="SUPFAM" id="SSF46785">
    <property type="entry name" value="Winged helix' DNA-binding domain"/>
    <property type="match status" value="1"/>
</dbReference>
<dbReference type="RefSeq" id="WP_090072772.1">
    <property type="nucleotide sequence ID" value="NZ_FOVR01000006.1"/>
</dbReference>
<dbReference type="Proteomes" id="UP000199236">
    <property type="component" value="Unassembled WGS sequence"/>
</dbReference>
<evidence type="ECO:0000313" key="5">
    <source>
        <dbReference type="EMBL" id="SFO43211.1"/>
    </source>
</evidence>
<dbReference type="InterPro" id="IPR050313">
    <property type="entry name" value="Carb_Metab_HTH_regulators"/>
</dbReference>
<feature type="domain" description="HTH deoR-type" evidence="4">
    <location>
        <begin position="3"/>
        <end position="58"/>
    </location>
</feature>
<keyword evidence="1" id="KW-0805">Transcription regulation</keyword>
<dbReference type="STRING" id="655353.SAMN04488056_10625"/>
<dbReference type="GO" id="GO:0003677">
    <property type="term" value="F:DNA binding"/>
    <property type="evidence" value="ECO:0007669"/>
    <property type="project" value="UniProtKB-KW"/>
</dbReference>
<evidence type="ECO:0000259" key="4">
    <source>
        <dbReference type="PROSITE" id="PS51000"/>
    </source>
</evidence>
<evidence type="ECO:0000256" key="2">
    <source>
        <dbReference type="ARBA" id="ARBA00023125"/>
    </source>
</evidence>
<evidence type="ECO:0000256" key="1">
    <source>
        <dbReference type="ARBA" id="ARBA00023015"/>
    </source>
</evidence>
<organism evidence="5 6">
    <name type="scientific">Cohaesibacter marisflavi</name>
    <dbReference type="NCBI Taxonomy" id="655353"/>
    <lineage>
        <taxon>Bacteria</taxon>
        <taxon>Pseudomonadati</taxon>
        <taxon>Pseudomonadota</taxon>
        <taxon>Alphaproteobacteria</taxon>
        <taxon>Hyphomicrobiales</taxon>
        <taxon>Cohaesibacteraceae</taxon>
    </lineage>
</organism>
<dbReference type="SUPFAM" id="SSF100950">
    <property type="entry name" value="NagB/RpiA/CoA transferase-like"/>
    <property type="match status" value="1"/>
</dbReference>
<keyword evidence="2" id="KW-0238">DNA-binding</keyword>
<keyword evidence="6" id="KW-1185">Reference proteome</keyword>
<gene>
    <name evidence="5" type="ORF">SAMN04488056_10625</name>
</gene>
<reference evidence="5 6" key="1">
    <citation type="submission" date="2016-10" db="EMBL/GenBank/DDBJ databases">
        <authorList>
            <person name="de Groot N.N."/>
        </authorList>
    </citation>
    <scope>NUCLEOTIDE SEQUENCE [LARGE SCALE GENOMIC DNA]</scope>
    <source>
        <strain evidence="5 6">CGMCC 1.9157</strain>
    </source>
</reference>
<dbReference type="InterPro" id="IPR001034">
    <property type="entry name" value="DeoR_HTH"/>
</dbReference>
<dbReference type="InterPro" id="IPR036388">
    <property type="entry name" value="WH-like_DNA-bd_sf"/>
</dbReference>
<dbReference type="GO" id="GO:0003700">
    <property type="term" value="F:DNA-binding transcription factor activity"/>
    <property type="evidence" value="ECO:0007669"/>
    <property type="project" value="InterPro"/>
</dbReference>
<dbReference type="PRINTS" id="PR00037">
    <property type="entry name" value="HTHLACR"/>
</dbReference>
<dbReference type="PROSITE" id="PS51000">
    <property type="entry name" value="HTH_DEOR_2"/>
    <property type="match status" value="1"/>
</dbReference>
<dbReference type="InterPro" id="IPR037171">
    <property type="entry name" value="NagB/RpiA_transferase-like"/>
</dbReference>
<sequence>MIPAERQRRIRQAIETKGMISFAEMAEILDVSQMTVRRDMQLLERQGHLTLVSGGAERVGRFFTELPMSEKRTLQHAEKTAIAREAVKMVRPGSAIYFDAGTTCLAIAEEIVKRPELRDSIIAVTNDFTVINQFMLNSGCRLYHTGGEVLRENKSCIGELTSRVISGLNIDLAFLSSSSWNETWMSTPNEAKIAVKIAAIKASERTVLVTDTSKFGKVGFFNVIKLQELDAVITDSALSPDIQEHLVRTGVNLKLVDPVIDDEDLDEGASA</sequence>
<accession>A0A1I5H5V5</accession>
<dbReference type="AlphaFoldDB" id="A0A1I5H5V5"/>
<dbReference type="PROSITE" id="PS00894">
    <property type="entry name" value="HTH_DEOR_1"/>
    <property type="match status" value="1"/>
</dbReference>
<dbReference type="PANTHER" id="PTHR30363">
    <property type="entry name" value="HTH-TYPE TRANSCRIPTIONAL REGULATOR SRLR-RELATED"/>
    <property type="match status" value="1"/>
</dbReference>
<dbReference type="OrthoDB" id="5685843at2"/>
<dbReference type="InterPro" id="IPR036390">
    <property type="entry name" value="WH_DNA-bd_sf"/>
</dbReference>
<dbReference type="Pfam" id="PF08220">
    <property type="entry name" value="HTH_DeoR"/>
    <property type="match status" value="1"/>
</dbReference>
<dbReference type="Gene3D" id="3.40.50.1360">
    <property type="match status" value="1"/>
</dbReference>
<evidence type="ECO:0000256" key="3">
    <source>
        <dbReference type="ARBA" id="ARBA00023163"/>
    </source>
</evidence>
<dbReference type="SMART" id="SM00420">
    <property type="entry name" value="HTH_DEOR"/>
    <property type="match status" value="1"/>
</dbReference>
<dbReference type="EMBL" id="FOVR01000006">
    <property type="protein sequence ID" value="SFO43211.1"/>
    <property type="molecule type" value="Genomic_DNA"/>
</dbReference>